<name>A0A974XKD1_9GAMM</name>
<evidence type="ECO:0000313" key="1">
    <source>
        <dbReference type="EMBL" id="QSX30050.1"/>
    </source>
</evidence>
<dbReference type="AlphaFoldDB" id="A0A974XKD1"/>
<evidence type="ECO:0008006" key="3">
    <source>
        <dbReference type="Google" id="ProtNLM"/>
    </source>
</evidence>
<evidence type="ECO:0000313" key="2">
    <source>
        <dbReference type="Proteomes" id="UP000663281"/>
    </source>
</evidence>
<gene>
    <name evidence="1" type="ORF">JYB88_18050</name>
</gene>
<proteinExistence type="predicted"/>
<dbReference type="InterPro" id="IPR045500">
    <property type="entry name" value="DUF6491"/>
</dbReference>
<dbReference type="KEGG" id="scyp:JYB88_18050"/>
<dbReference type="EMBL" id="CP071504">
    <property type="protein sequence ID" value="QSX30050.1"/>
    <property type="molecule type" value="Genomic_DNA"/>
</dbReference>
<sequence length="147" mass="16255">MGKIKTAGGLALAALLSLTILLMAGCSTHLSREEWKTQVEAKIAEWQLQPVDNITTFRLDSWASLGEWHLMVRTSPSKAFLLALGSRCPDLTYSHSLLLKQQISSSLMAKFDAVATVDTPVPQCRIERIYPLTREQDKALRALDSGN</sequence>
<dbReference type="Proteomes" id="UP000663281">
    <property type="component" value="Chromosome"/>
</dbReference>
<organism evidence="1 2">
    <name type="scientific">Shewanella cyperi</name>
    <dbReference type="NCBI Taxonomy" id="2814292"/>
    <lineage>
        <taxon>Bacteria</taxon>
        <taxon>Pseudomonadati</taxon>
        <taxon>Pseudomonadota</taxon>
        <taxon>Gammaproteobacteria</taxon>
        <taxon>Alteromonadales</taxon>
        <taxon>Shewanellaceae</taxon>
        <taxon>Shewanella</taxon>
    </lineage>
</organism>
<dbReference type="PROSITE" id="PS51257">
    <property type="entry name" value="PROKAR_LIPOPROTEIN"/>
    <property type="match status" value="1"/>
</dbReference>
<dbReference type="RefSeq" id="WP_207325031.1">
    <property type="nucleotide sequence ID" value="NZ_CP071504.1"/>
</dbReference>
<keyword evidence="2" id="KW-1185">Reference proteome</keyword>
<protein>
    <recommendedName>
        <fullName evidence="3">Lipoprotein</fullName>
    </recommendedName>
</protein>
<dbReference type="Pfam" id="PF20101">
    <property type="entry name" value="DUF6491"/>
    <property type="match status" value="1"/>
</dbReference>
<reference evidence="1 2" key="1">
    <citation type="submission" date="2021-03" db="EMBL/GenBank/DDBJ databases">
        <title>Novel species identification of genus Shewanella.</title>
        <authorList>
            <person name="Liu G."/>
            <person name="Zhang Q."/>
        </authorList>
    </citation>
    <scope>NUCLEOTIDE SEQUENCE [LARGE SCALE GENOMIC DNA]</scope>
    <source>
        <strain evidence="1 2">FJAT-53726</strain>
    </source>
</reference>
<accession>A0A974XKD1</accession>